<dbReference type="Proteomes" id="UP000184096">
    <property type="component" value="Chromosome I"/>
</dbReference>
<feature type="signal peptide" evidence="1">
    <location>
        <begin position="1"/>
        <end position="27"/>
    </location>
</feature>
<reference evidence="3" key="1">
    <citation type="submission" date="2016-11" db="EMBL/GenBank/DDBJ databases">
        <authorList>
            <person name="Varghese N."/>
            <person name="Submissions S."/>
        </authorList>
    </citation>
    <scope>NUCLEOTIDE SEQUENCE [LARGE SCALE GENOMIC DNA]</scope>
    <source>
        <strain evidence="3">GAS401</strain>
    </source>
</reference>
<dbReference type="EMBL" id="LT670849">
    <property type="protein sequence ID" value="SHN69453.1"/>
    <property type="molecule type" value="Genomic_DNA"/>
</dbReference>
<proteinExistence type="predicted"/>
<dbReference type="RefSeq" id="WP_072817373.1">
    <property type="nucleotide sequence ID" value="NZ_LT670849.1"/>
</dbReference>
<feature type="chain" id="PRO_5012839437" description="MetA-pathway of phenol degradation" evidence="1">
    <location>
        <begin position="28"/>
        <end position="276"/>
    </location>
</feature>
<organism evidence="2 3">
    <name type="scientific">Bradyrhizobium erythrophlei</name>
    <dbReference type="NCBI Taxonomy" id="1437360"/>
    <lineage>
        <taxon>Bacteria</taxon>
        <taxon>Pseudomonadati</taxon>
        <taxon>Pseudomonadota</taxon>
        <taxon>Alphaproteobacteria</taxon>
        <taxon>Hyphomicrobiales</taxon>
        <taxon>Nitrobacteraceae</taxon>
        <taxon>Bradyrhizobium</taxon>
    </lineage>
</organism>
<dbReference type="OrthoDB" id="5948508at2"/>
<keyword evidence="1" id="KW-0732">Signal</keyword>
<protein>
    <recommendedName>
        <fullName evidence="4">MetA-pathway of phenol degradation</fullName>
    </recommendedName>
</protein>
<evidence type="ECO:0008006" key="4">
    <source>
        <dbReference type="Google" id="ProtNLM"/>
    </source>
</evidence>
<evidence type="ECO:0000313" key="3">
    <source>
        <dbReference type="Proteomes" id="UP000184096"/>
    </source>
</evidence>
<evidence type="ECO:0000313" key="2">
    <source>
        <dbReference type="EMBL" id="SHN69453.1"/>
    </source>
</evidence>
<sequence>MPRLKNATKTAIAALLLLVFWSVSASAQTDEIQVYDAQIAEPGVFNWMVHNNFTPEGLKTPRFQGGLVPNQTLNGVHEWAYGMTDWFEQGLYLPLYSVADGEGPTLNGFKVRELFVVPHAAEQTFFCGINFEFSYNAAHWDPYRSTSEIRPILGWHLGQFDFIINPILDNTWTGFSNLDFAPSVRLAYNVSKTWAVAAEVYSDYGPLKHFVPTEQQSQQLFGVIDYKGADFNIEAGVGFGLTPASDRWVVKLMISRDLYKPPQNVKKDYSLQAAKN</sequence>
<keyword evidence="3" id="KW-1185">Reference proteome</keyword>
<accession>A0A1M7TFL0</accession>
<evidence type="ECO:0000256" key="1">
    <source>
        <dbReference type="SAM" id="SignalP"/>
    </source>
</evidence>
<gene>
    <name evidence="2" type="ORF">SAMN05444170_1555</name>
</gene>
<dbReference type="AlphaFoldDB" id="A0A1M7TFL0"/>
<name>A0A1M7TFL0_9BRAD</name>